<feature type="region of interest" description="Disordered" evidence="2">
    <location>
        <begin position="112"/>
        <end position="159"/>
    </location>
</feature>
<proteinExistence type="predicted"/>
<dbReference type="EMBL" id="KI965461">
    <property type="protein sequence ID" value="EUD69048.1"/>
    <property type="molecule type" value="Genomic_DNA"/>
</dbReference>
<feature type="region of interest" description="Disordered" evidence="2">
    <location>
        <begin position="457"/>
        <end position="498"/>
    </location>
</feature>
<sequence>MKNHLERNAKGTTERKDQRRNRNEKEKEEEESAYGMHAIYHQPVGEMEAKRIDSFSRKKRVTKETLWNIENFQEDDEKVMYFKNFIQNDLSDDNVKKTGDIIFDHFRNEKGRGSRREIRIQSGSRNSSGNRSENRSENMRKKVITPKNQGRSCNPLRDSKHNPITGLNLTNYMLVPDEIRHKYTKTYLFQISKRLLVMKKPWRLPKNVELQINNVYHLSNYIKVLERISSEYLNDPPVNYYYKGLELYNQNVFANIDYLLKKVDIKKNPKNFQYRNLIKVNECYYDLSTFGKSPTTMLYQSYVIWDVHGSSLTLEQEYENFFDSQIMDYSFGEKEYPNLKYILSICSSVLFWLNFNKKDNFAIINYHKISSFILLIFSCVMLVIDNTLTFSQIQEILYKSSKISNSDKDNEEDNINTNISSNYFGNKYETLSNGEKSDDTCNMLRRAKARRGGHSRILPHKTTTNMQRDKYERTRRRYENEEDTTLRKNSYEDNSLEKDSYDKKREISNSVHIYNFSNYSSEDYLTYDNHFNGGDMTFSKDEYKSRNPISAFNKMQYHTLNLSGKSGEYDNEMASSQNRKKTKFSNSWGFDVTNRENYKSNNKVKDHHFWIPFDYWKSSHKRYFFYIYELMKNKNKKVENVPFKLKSIIFSDYVMCSVSVEVYEIIYKDNQEFHLDVLSDCGCDTPAGEGSTDEGTNEDQRGSDEPSDKRSESQSGNQHDGHPNNPNECTDVDESNEDDSPNEESKGEHLREDETFYRDSSVEGTLKRGIPNGRDLNGPLKGRDSSDYSNEMFHPPGSVKNGNGNICGVYKPVGRESSTDNILYGESGAASSLSVPKGDLNANSIFIDRSYESTACVRNKLKRISSYCRLRNGSNECSDRCEETVFNTANLSNRSISENRSHRWNLSNSANSSSGPNYERSLKAKPGEGEGGEKRLPFYLRRGNGRTTHKIRQHGGKYYSPRSLSSVSPKPTSVDQMYRYKNESIPGSGNIQRGSSKEKITTNAQMNTKVKMKTKEKIKTKMQTKSCTLFPQKKIKSSAESNEPLSHVMNTPTCDVSEVGAAEHKKDTKWKEKEIYDFLKKNRKRNQKKGEDRNKGSSYEKSGYEYFLKCNNLSYNIVSSYEKNKKKYVTIDFTHDAEGNTKEHIICGDILILIGHKNIEKFHKGFSSSYSFHTGFLKKASSEILHIRKEDMDINSNYESYIPDGMKLSIILDSANRSDCMKAYKRNLKSHNKMEDLKSLKIFEKNKSFESNDSECGEYCLRGSGTAFSTSDVGSHNGGETIVRGKGRRRTKGGREEDSDEEEEKGRGKWRKGRSDHNVMKCRREKIGKVDDNEGDDDEEDETNESTHHMGGTKRTPQQRREHARYSPPGQRESRNKLNFNNSKQMDFHSKINYNGYSIFSEKESKIKYNATNITQLLTSLFGFKNREDKYSLTKKQNVCSLLSSKRSFSNLISLKDYLQRQYEVITNPTESMYNFVKNHVLKVNIPLVQYLKKITHLSNLKIYFSLKLCNNDLSKSLNFIVSIWGINILKKKSSIRYSSTLNELPEFREEFKKIIPHDVGIKTPTESEGHGNHLNNTNISCAHVDVYEKLDDSANLFKEHEQVTADEEVEVILSKEPCRKVSSFHRLEETFEWTRDPVKVVHLKQLHHYRESEAVSPTSGARRDGKREETSDGKIGTQNEVTRDEPNEVTRGEPNEVTRGEPNEVARGEPNEAPGPGKPEDPATQKVQNEGCSEVFTNIDGIKIARMEINKAYYQIREETNFAKSKEQPDFGKNEKEKVQGHKKKTIEGNESFLKSMMEKDEPSKGIEEISTKSDILKKIGESNFFYAKLPSGELVKLKVKDTNELGTYDSMPLLLIEPVDNSGQLTGAMSGLGMKEESHKNENVTLEKAANTDCLINDLEKMYDQMIMKKNSFESILSVESDRSTMSRYSMSLVEPPLASISKGGVPTAEKVEVKMGENIEVKVGQKMDQKIDGKIDGKVDLGVVVKPPELAAKQLAKQPLKQPASEGQRKSKTVEALLKKAKEKRPPPPLPPALQKRPPSKATAEGKEPGGDTKKESSTKLEVPKKMGKKIPGPPPPPPPFLLSKGKMGEKAKMGMKKCPMNPATKKCVKIQEKRPLGIKLHWQLLPTHKIEGTVFNEIKSHEAKYNLIDTKAVHKLFARVKEEKKIVKKITEEKKKSSEEKLITVLDRTRAQNIGILLRFPMSTQEIVQKISVFDLENMNTEFLQKLLHILPTKEESDSILQKLENENVKEEKFRDVERKLIPFVYMDKCQCKIEICLFSVKYEKMLNEINKDLDTYDKAVKEVRSSIRFRSLLKAVLKWGNYVNYGVNENEDLVALGFTLSSMLKLTEFKSSIDNTITSLHYITVSLCTYLPDLNMNLLENDLNSVSVASKMSSETVDILLASLDKEINYIREQLKCTYEDVFKEKMKNVLQDSETKYANAQKRYEETKKSVQQLGTYLGEDMSKSPNLESIFIILSSIVDNFTKCYKEILANPKKFSIMLNDENLLDEYYTFFGKKKNKILPNSKNSTSISKEALTKEPGATKESEKENGKIKINRLKSCIGIVRKNDNAKSSMFQLRTKLMQDIQSRASLKRGNSDGDKVLCEPTIRLCNQKDTPIPNTRLGENDRGAENAQGLKENGNGINTEGANVSHGCALGGQLKRRENSAGSANETRLGGKNPIGNVTDKTGLGQRNPNGSVNNETRLWQKKPIGSVNNETRLGADNPIGSVNNVTRLTEGLNCDEKPNGDITAEANLEEGPKIESQTNASTKIEDKINDEISGLVGEDKMVE</sequence>
<feature type="compositionally biased region" description="Basic and acidic residues" evidence="2">
    <location>
        <begin position="1662"/>
        <end position="1673"/>
    </location>
</feature>
<feature type="compositionally biased region" description="Basic and acidic residues" evidence="2">
    <location>
        <begin position="2047"/>
        <end position="2068"/>
    </location>
</feature>
<feature type="compositionally biased region" description="Acidic residues" evidence="2">
    <location>
        <begin position="730"/>
        <end position="742"/>
    </location>
</feature>
<feature type="domain" description="FH2" evidence="3">
    <location>
        <begin position="2111"/>
        <end position="2514"/>
    </location>
</feature>
<keyword evidence="1" id="KW-0175">Coiled coil</keyword>
<dbReference type="SUPFAM" id="SSF101447">
    <property type="entry name" value="Formin homology 2 domain (FH2 domain)"/>
    <property type="match status" value="1"/>
</dbReference>
<feature type="compositionally biased region" description="Low complexity" evidence="2">
    <location>
        <begin position="122"/>
        <end position="131"/>
    </location>
</feature>
<dbReference type="PANTHER" id="PTHR45725:SF1">
    <property type="entry name" value="DISHEVELLED ASSOCIATED ACTIVATOR OF MORPHOGENESIS, ISOFORM D"/>
    <property type="match status" value="1"/>
</dbReference>
<feature type="region of interest" description="Disordered" evidence="2">
    <location>
        <begin position="1267"/>
        <end position="1383"/>
    </location>
</feature>
<dbReference type="VEuPathDB" id="PlasmoDB:C922_00740"/>
<feature type="compositionally biased region" description="Basic and acidic residues" evidence="2">
    <location>
        <begin position="1682"/>
        <end position="1711"/>
    </location>
</feature>
<dbReference type="InterPro" id="IPR051425">
    <property type="entry name" value="Formin_Homology"/>
</dbReference>
<feature type="region of interest" description="Disordered" evidence="2">
    <location>
        <begin position="2747"/>
        <end position="2774"/>
    </location>
</feature>
<feature type="compositionally biased region" description="Acidic residues" evidence="2">
    <location>
        <begin position="1333"/>
        <end position="1344"/>
    </location>
</feature>
<dbReference type="InterPro" id="IPR015425">
    <property type="entry name" value="FH2_Formin"/>
</dbReference>
<evidence type="ECO:0000256" key="1">
    <source>
        <dbReference type="SAM" id="Coils"/>
    </source>
</evidence>
<keyword evidence="5" id="KW-1185">Reference proteome</keyword>
<dbReference type="Proteomes" id="UP000030640">
    <property type="component" value="Unassembled WGS sequence"/>
</dbReference>
<reference evidence="4 5" key="1">
    <citation type="submission" date="2013-02" db="EMBL/GenBank/DDBJ databases">
        <title>The Genome Sequence of Plasmodium inui San Antonio 1.</title>
        <authorList>
            <consortium name="The Broad Institute Genome Sequencing Platform"/>
            <consortium name="The Broad Institute Genome Sequencing Center for Infectious Disease"/>
            <person name="Neafsey D."/>
            <person name="Cheeseman I."/>
            <person name="Volkman S."/>
            <person name="Adams J."/>
            <person name="Walker B."/>
            <person name="Young S.K."/>
            <person name="Zeng Q."/>
            <person name="Gargeya S."/>
            <person name="Fitzgerald M."/>
            <person name="Haas B."/>
            <person name="Abouelleil A."/>
            <person name="Alvarado L."/>
            <person name="Arachchi H.M."/>
            <person name="Berlin A.M."/>
            <person name="Chapman S.B."/>
            <person name="Dewar J."/>
            <person name="Goldberg J."/>
            <person name="Griggs A."/>
            <person name="Gujja S."/>
            <person name="Hansen M."/>
            <person name="Howarth C."/>
            <person name="Imamovic A."/>
            <person name="Larimer J."/>
            <person name="McCowan C."/>
            <person name="Murphy C."/>
            <person name="Neiman D."/>
            <person name="Pearson M."/>
            <person name="Priest M."/>
            <person name="Roberts A."/>
            <person name="Saif S."/>
            <person name="Shea T."/>
            <person name="Sisk P."/>
            <person name="Sykes S."/>
            <person name="Wortman J."/>
            <person name="Nusbaum C."/>
            <person name="Birren B."/>
        </authorList>
    </citation>
    <scope>NUCLEOTIDE SEQUENCE [LARGE SCALE GENOMIC DNA]</scope>
    <source>
        <strain evidence="4 5">San Antonio 1</strain>
    </source>
</reference>
<dbReference type="GeneID" id="20036014"/>
<dbReference type="PANTHER" id="PTHR45725">
    <property type="entry name" value="FORMIN HOMOLOGY 2 FAMILY MEMBER"/>
    <property type="match status" value="1"/>
</dbReference>
<feature type="compositionally biased region" description="Basic and acidic residues" evidence="2">
    <location>
        <begin position="1"/>
        <end position="26"/>
    </location>
</feature>
<dbReference type="SMART" id="SM00498">
    <property type="entry name" value="FH2"/>
    <property type="match status" value="1"/>
</dbReference>
<dbReference type="PROSITE" id="PS51444">
    <property type="entry name" value="FH2"/>
    <property type="match status" value="1"/>
</dbReference>
<organism evidence="4 5">
    <name type="scientific">Plasmodium inui San Antonio 1</name>
    <dbReference type="NCBI Taxonomy" id="1237626"/>
    <lineage>
        <taxon>Eukaryota</taxon>
        <taxon>Sar</taxon>
        <taxon>Alveolata</taxon>
        <taxon>Apicomplexa</taxon>
        <taxon>Aconoidasida</taxon>
        <taxon>Haemosporida</taxon>
        <taxon>Plasmodiidae</taxon>
        <taxon>Plasmodium</taxon>
        <taxon>Plasmodium (Plasmodium)</taxon>
    </lineage>
</organism>
<feature type="region of interest" description="Disordered" evidence="2">
    <location>
        <begin position="1652"/>
        <end position="1732"/>
    </location>
</feature>
<feature type="compositionally biased region" description="Basic and acidic residues" evidence="2">
    <location>
        <begin position="698"/>
        <end position="712"/>
    </location>
</feature>
<feature type="compositionally biased region" description="Basic and acidic residues" evidence="2">
    <location>
        <begin position="484"/>
        <end position="498"/>
    </location>
</feature>
<dbReference type="OrthoDB" id="1668162at2759"/>
<protein>
    <recommendedName>
        <fullName evidence="3">FH2 domain-containing protein</fullName>
    </recommendedName>
</protein>
<feature type="compositionally biased region" description="Polar residues" evidence="2">
    <location>
        <begin position="2696"/>
        <end position="2709"/>
    </location>
</feature>
<dbReference type="InterPro" id="IPR042201">
    <property type="entry name" value="FH2_Formin_sf"/>
</dbReference>
<feature type="region of interest" description="Disordered" evidence="2">
    <location>
        <begin position="899"/>
        <end position="936"/>
    </location>
</feature>
<feature type="compositionally biased region" description="Pro residues" evidence="2">
    <location>
        <begin position="2075"/>
        <end position="2084"/>
    </location>
</feature>
<feature type="compositionally biased region" description="Polar residues" evidence="2">
    <location>
        <begin position="713"/>
        <end position="728"/>
    </location>
</feature>
<feature type="region of interest" description="Disordered" evidence="2">
    <location>
        <begin position="2666"/>
        <end position="2724"/>
    </location>
</feature>
<feature type="region of interest" description="Disordered" evidence="2">
    <location>
        <begin position="949"/>
        <end position="972"/>
    </location>
</feature>
<feature type="region of interest" description="Disordered" evidence="2">
    <location>
        <begin position="685"/>
        <end position="799"/>
    </location>
</feature>
<evidence type="ECO:0000256" key="2">
    <source>
        <dbReference type="SAM" id="MobiDB-lite"/>
    </source>
</evidence>
<evidence type="ECO:0000313" key="4">
    <source>
        <dbReference type="EMBL" id="EUD69048.1"/>
    </source>
</evidence>
<dbReference type="Gene3D" id="1.20.58.2220">
    <property type="entry name" value="Formin, FH2 domain"/>
    <property type="match status" value="1"/>
</dbReference>
<feature type="compositionally biased region" description="Basic and acidic residues" evidence="2">
    <location>
        <begin position="920"/>
        <end position="936"/>
    </location>
</feature>
<feature type="region of interest" description="Disordered" evidence="2">
    <location>
        <begin position="1"/>
        <end position="34"/>
    </location>
</feature>
<evidence type="ECO:0000313" key="5">
    <source>
        <dbReference type="Proteomes" id="UP000030640"/>
    </source>
</evidence>
<dbReference type="RefSeq" id="XP_008814574.1">
    <property type="nucleotide sequence ID" value="XM_008816352.1"/>
</dbReference>
<accession>W7ACN1</accession>
<evidence type="ECO:0000259" key="3">
    <source>
        <dbReference type="PROSITE" id="PS51444"/>
    </source>
</evidence>
<feature type="compositionally biased region" description="Polar residues" evidence="2">
    <location>
        <begin position="962"/>
        <end position="972"/>
    </location>
</feature>
<dbReference type="Pfam" id="PF02181">
    <property type="entry name" value="FH2"/>
    <property type="match status" value="1"/>
</dbReference>
<feature type="compositionally biased region" description="Polar residues" evidence="2">
    <location>
        <begin position="899"/>
        <end position="916"/>
    </location>
</feature>
<feature type="coiled-coil region" evidence="1">
    <location>
        <begin position="2429"/>
        <end position="2456"/>
    </location>
</feature>
<gene>
    <name evidence="4" type="ORF">C922_00740</name>
</gene>
<feature type="region of interest" description="Disordered" evidence="2">
    <location>
        <begin position="2023"/>
        <end position="2089"/>
    </location>
</feature>
<name>W7ACN1_9APIC</name>
<feature type="compositionally biased region" description="Basic and acidic residues" evidence="2">
    <location>
        <begin position="743"/>
        <end position="761"/>
    </location>
</feature>